<dbReference type="InterPro" id="IPR013087">
    <property type="entry name" value="Znf_C2H2_type"/>
</dbReference>
<dbReference type="OrthoDB" id="8922241at2759"/>
<reference evidence="4" key="1">
    <citation type="journal article" date="2019" name="J. For. Res.">
        <title>Expression and analysis of zinc finger family gene in Lenzites gibbosa.</title>
        <authorList>
            <person name="Zhang J."/>
            <person name="Chi Y."/>
            <person name="Li S."/>
            <person name="Zhang J."/>
            <person name="Chen J."/>
        </authorList>
    </citation>
    <scope>NUCLEOTIDE SEQUENCE</scope>
    <source>
        <strain evidence="4">ZnF47</strain>
    </source>
</reference>
<feature type="region of interest" description="Disordered" evidence="2">
    <location>
        <begin position="1"/>
        <end position="25"/>
    </location>
</feature>
<dbReference type="SUPFAM" id="SSF57667">
    <property type="entry name" value="beta-beta-alpha zinc fingers"/>
    <property type="match status" value="1"/>
</dbReference>
<dbReference type="PROSITE" id="PS50157">
    <property type="entry name" value="ZINC_FINGER_C2H2_2"/>
    <property type="match status" value="2"/>
</dbReference>
<feature type="domain" description="C2H2-type" evidence="3">
    <location>
        <begin position="31"/>
        <end position="58"/>
    </location>
</feature>
<dbReference type="GO" id="GO:0008270">
    <property type="term" value="F:zinc ion binding"/>
    <property type="evidence" value="ECO:0007669"/>
    <property type="project" value="UniProtKB-KW"/>
</dbReference>
<evidence type="ECO:0000259" key="3">
    <source>
        <dbReference type="PROSITE" id="PS50157"/>
    </source>
</evidence>
<name>A0A6G6FQE0_9APHY</name>
<keyword evidence="1" id="KW-0479">Metal-binding</keyword>
<keyword evidence="1" id="KW-0863">Zinc-finger</keyword>
<dbReference type="Pfam" id="PF12874">
    <property type="entry name" value="zf-met"/>
    <property type="match status" value="1"/>
</dbReference>
<accession>A0A6G6FQE0</accession>
<dbReference type="SMART" id="SM00355">
    <property type="entry name" value="ZnF_C2H2"/>
    <property type="match status" value="2"/>
</dbReference>
<feature type="domain" description="C2H2-type" evidence="3">
    <location>
        <begin position="60"/>
        <end position="85"/>
    </location>
</feature>
<dbReference type="Pfam" id="PF00096">
    <property type="entry name" value="zf-C2H2"/>
    <property type="match status" value="1"/>
</dbReference>
<evidence type="ECO:0000256" key="2">
    <source>
        <dbReference type="SAM" id="MobiDB-lite"/>
    </source>
</evidence>
<dbReference type="EMBL" id="MK805181">
    <property type="protein sequence ID" value="QIE48454.1"/>
    <property type="molecule type" value="mRNA"/>
</dbReference>
<protein>
    <recommendedName>
        <fullName evidence="3">C2H2-type domain-containing protein</fullName>
    </recommendedName>
</protein>
<organism evidence="4">
    <name type="scientific">Trametes gibbosa</name>
    <dbReference type="NCBI Taxonomy" id="160864"/>
    <lineage>
        <taxon>Eukaryota</taxon>
        <taxon>Fungi</taxon>
        <taxon>Dikarya</taxon>
        <taxon>Basidiomycota</taxon>
        <taxon>Agaricomycotina</taxon>
        <taxon>Agaricomycetes</taxon>
        <taxon>Polyporales</taxon>
        <taxon>Polyporaceae</taxon>
        <taxon>Trametes</taxon>
    </lineage>
</organism>
<dbReference type="Gene3D" id="3.30.160.60">
    <property type="entry name" value="Classic Zinc Finger"/>
    <property type="match status" value="2"/>
</dbReference>
<feature type="compositionally biased region" description="Basic residues" evidence="2">
    <location>
        <begin position="15"/>
        <end position="25"/>
    </location>
</feature>
<dbReference type="AlphaFoldDB" id="A0A6G6FQE0"/>
<dbReference type="PROSITE" id="PS00028">
    <property type="entry name" value="ZINC_FINGER_C2H2_1"/>
    <property type="match status" value="2"/>
</dbReference>
<dbReference type="InterPro" id="IPR036236">
    <property type="entry name" value="Znf_C2H2_sf"/>
</dbReference>
<evidence type="ECO:0000256" key="1">
    <source>
        <dbReference type="PROSITE-ProRule" id="PRU00042"/>
    </source>
</evidence>
<sequence>MGQATFGVATGANNKRPKASVRRKTSRLEGSCCPLCGKCFTRSHDVKRHLDIHSADKPGSVCKVCDKTFSRPDALGRHQKSKKHF</sequence>
<evidence type="ECO:0000313" key="4">
    <source>
        <dbReference type="EMBL" id="QIE48454.1"/>
    </source>
</evidence>
<proteinExistence type="evidence at transcript level"/>
<keyword evidence="1" id="KW-0862">Zinc</keyword>